<evidence type="ECO:0000256" key="15">
    <source>
        <dbReference type="SAM" id="MobiDB-lite"/>
    </source>
</evidence>
<dbReference type="Pfam" id="PF12344">
    <property type="entry name" value="UvrB"/>
    <property type="match status" value="1"/>
</dbReference>
<evidence type="ECO:0000256" key="3">
    <source>
        <dbReference type="ARBA" id="ARBA00022490"/>
    </source>
</evidence>
<dbReference type="Gene3D" id="3.40.50.300">
    <property type="entry name" value="P-loop containing nucleotide triphosphate hydrolases"/>
    <property type="match status" value="3"/>
</dbReference>
<dbReference type="PROSITE" id="PS50151">
    <property type="entry name" value="UVR"/>
    <property type="match status" value="1"/>
</dbReference>
<accession>A0ABV9ZDM3</accession>
<feature type="domain" description="Helicase ATP-binding" evidence="17">
    <location>
        <begin position="64"/>
        <end position="199"/>
    </location>
</feature>
<evidence type="ECO:0000256" key="2">
    <source>
        <dbReference type="ARBA" id="ARBA00008533"/>
    </source>
</evidence>
<evidence type="ECO:0000256" key="12">
    <source>
        <dbReference type="HAMAP-Rule" id="MF_00204"/>
    </source>
</evidence>
<evidence type="ECO:0000256" key="11">
    <source>
        <dbReference type="ARBA" id="ARBA00029504"/>
    </source>
</evidence>
<keyword evidence="19" id="KW-0378">Hydrolase</keyword>
<comment type="function">
    <text evidence="12">The UvrABC repair system catalyzes the recognition and processing of DNA lesions. A damage recognition complex composed of 2 UvrA and 2 UvrB subunits scans DNA for abnormalities. Upon binding of the UvrA(2)B(2) complex to a putative damaged site, the DNA wraps around one UvrB monomer. DNA wrap is dependent on ATP binding by UvrB and probably causes local melting of the DNA helix, facilitating insertion of UvrB beta-hairpin between the DNA strands. Then UvrB probes one DNA strand for the presence of a lesion. If a lesion is found the UvrA subunits dissociate and the UvrB-DNA preincision complex is formed. This complex is subsequently bound by UvrC and the second UvrB is released. If no lesion is found, the DNA wraps around the other UvrB subunit that will check the other stand for damage.</text>
</comment>
<dbReference type="InterPro" id="IPR001650">
    <property type="entry name" value="Helicase_C-like"/>
</dbReference>
<keyword evidence="12 13" id="KW-0742">SOS response</keyword>
<dbReference type="CDD" id="cd17916">
    <property type="entry name" value="DEXHc_UvrB"/>
    <property type="match status" value="1"/>
</dbReference>
<evidence type="ECO:0000256" key="14">
    <source>
        <dbReference type="SAM" id="Coils"/>
    </source>
</evidence>
<evidence type="ECO:0000256" key="10">
    <source>
        <dbReference type="ARBA" id="ARBA00026033"/>
    </source>
</evidence>
<dbReference type="SMART" id="SM00487">
    <property type="entry name" value="DEXDc"/>
    <property type="match status" value="1"/>
</dbReference>
<feature type="short sequence motif" description="Beta-hairpin" evidence="12">
    <location>
        <begin position="130"/>
        <end position="153"/>
    </location>
</feature>
<dbReference type="NCBIfam" id="TIGR00631">
    <property type="entry name" value="uvrb"/>
    <property type="match status" value="1"/>
</dbReference>
<dbReference type="SUPFAM" id="SSF46600">
    <property type="entry name" value="C-terminal UvrC-binding domain of UvrB"/>
    <property type="match status" value="1"/>
</dbReference>
<evidence type="ECO:0000256" key="9">
    <source>
        <dbReference type="ARBA" id="ARBA00023204"/>
    </source>
</evidence>
<feature type="region of interest" description="Disordered" evidence="15">
    <location>
        <begin position="644"/>
        <end position="677"/>
    </location>
</feature>
<organism evidence="19 20">
    <name type="scientific">Actinomycetospora rhizophila</name>
    <dbReference type="NCBI Taxonomy" id="1416876"/>
    <lineage>
        <taxon>Bacteria</taxon>
        <taxon>Bacillati</taxon>
        <taxon>Actinomycetota</taxon>
        <taxon>Actinomycetes</taxon>
        <taxon>Pseudonocardiales</taxon>
        <taxon>Pseudonocardiaceae</taxon>
        <taxon>Actinomycetospora</taxon>
    </lineage>
</organism>
<dbReference type="InterPro" id="IPR004807">
    <property type="entry name" value="UvrB"/>
</dbReference>
<evidence type="ECO:0000256" key="4">
    <source>
        <dbReference type="ARBA" id="ARBA00022741"/>
    </source>
</evidence>
<dbReference type="PROSITE" id="PS51192">
    <property type="entry name" value="HELICASE_ATP_BIND_1"/>
    <property type="match status" value="1"/>
</dbReference>
<comment type="subunit">
    <text evidence="10 12 13">Forms a heterotetramer with UvrA during the search for lesions. Interacts with UvrC in an incision complex.</text>
</comment>
<dbReference type="InterPro" id="IPR024759">
    <property type="entry name" value="UvrB_YAD/RRR_dom"/>
</dbReference>
<name>A0ABV9ZDM3_9PSEU</name>
<keyword evidence="5 12" id="KW-0227">DNA damage</keyword>
<dbReference type="SMART" id="SM00490">
    <property type="entry name" value="HELICc"/>
    <property type="match status" value="1"/>
</dbReference>
<evidence type="ECO:0000256" key="7">
    <source>
        <dbReference type="ARBA" id="ARBA00022840"/>
    </source>
</evidence>
<comment type="domain">
    <text evidence="12">The beta-hairpin motif is involved in DNA binding.</text>
</comment>
<comment type="subcellular location">
    <subcellularLocation>
        <location evidence="1 12 13">Cytoplasm</location>
    </subcellularLocation>
</comment>
<keyword evidence="4 12" id="KW-0547">Nucleotide-binding</keyword>
<dbReference type="Pfam" id="PF17757">
    <property type="entry name" value="UvrB_inter"/>
    <property type="match status" value="1"/>
</dbReference>
<dbReference type="InterPro" id="IPR014001">
    <property type="entry name" value="Helicase_ATP-bd"/>
</dbReference>
<evidence type="ECO:0000259" key="16">
    <source>
        <dbReference type="PROSITE" id="PS50151"/>
    </source>
</evidence>
<evidence type="ECO:0000256" key="1">
    <source>
        <dbReference type="ARBA" id="ARBA00004496"/>
    </source>
</evidence>
<dbReference type="NCBIfam" id="NF003673">
    <property type="entry name" value="PRK05298.1"/>
    <property type="match status" value="1"/>
</dbReference>
<feature type="coiled-coil region" evidence="14">
    <location>
        <begin position="686"/>
        <end position="732"/>
    </location>
</feature>
<dbReference type="Pfam" id="PF02151">
    <property type="entry name" value="UVR"/>
    <property type="match status" value="1"/>
</dbReference>
<dbReference type="SUPFAM" id="SSF52540">
    <property type="entry name" value="P-loop containing nucleoside triphosphate hydrolases"/>
    <property type="match status" value="2"/>
</dbReference>
<evidence type="ECO:0000313" key="19">
    <source>
        <dbReference type="EMBL" id="MFC5138591.1"/>
    </source>
</evidence>
<dbReference type="InterPro" id="IPR027417">
    <property type="entry name" value="P-loop_NTPase"/>
</dbReference>
<dbReference type="Gene3D" id="4.10.860.10">
    <property type="entry name" value="UVR domain"/>
    <property type="match status" value="1"/>
</dbReference>
<keyword evidence="6 12" id="KW-0228">DNA excision</keyword>
<keyword evidence="14" id="KW-0175">Coiled coil</keyword>
<sequence>MAFATEVPGSARDGENPEGLPDDALAHSEFRPVGEIERTGVPFEVVSPYEPAGDQPAAIEDLEKRVKAGEHDIVLLGATGTGKSATAAWLIERVQRPTLVMAPNKTLAAQLANELRELLPNNAVEYFVSYYDYYQPEAYIAQTDTYIEKDSSINEDVERLRHSATSNLLSRRDVVVVASVSCIYGLGTPQSYLDRSVQLNVGDELDRDQLLRALVDVQYTRNDMSFARGTFRVRGDTVEIIPAYEELAVRIEFFGDEIESLYYLNPLTGDVVRQVDDVRIFPATHYVAGPERMEKAVKAIEAELEERLAELERQNKMLEAQRLRMRTTYDIEMIRQVGFCSGIENYSRHIDGRGPGTAPATLIDYFPQDFLLVIDESHVTVPQIGGMYEGDMSRKRNLVEYGFRLPSATDNRPLTWEEFADRIGQTVYLSATPGDYEMRMAGGEFVEQVIRPTGLIDPEVVVKPTKGQIDDLVGEIRTRVDKDERVLVTTLTKKMAEDLTDYLLELGIKVRYLHSEVDTLRRVELLRQLRSGEYDVLVGINLLREGLDLPEVSLVAILDADKEGFLRSERSLIQTIGRAARNVSGQVHMYADTVTDSMRYAIDETNRRREKQIAYNTERGVDPQPLRKNIADILDRVYREAEDTEESVGVGGSARNSSRGRRAAGEAGGRGSSGIVEHRDTSGMARAELADLIQQLTDQMMAAARDLQFELAGRLRDEIADLKKEMRGMDAAGVS</sequence>
<comment type="similarity">
    <text evidence="2 12 13">Belongs to the UvrB family.</text>
</comment>
<evidence type="ECO:0000313" key="20">
    <source>
        <dbReference type="Proteomes" id="UP001596175"/>
    </source>
</evidence>
<reference evidence="20" key="1">
    <citation type="journal article" date="2019" name="Int. J. Syst. Evol. Microbiol.">
        <title>The Global Catalogue of Microorganisms (GCM) 10K type strain sequencing project: providing services to taxonomists for standard genome sequencing and annotation.</title>
        <authorList>
            <consortium name="The Broad Institute Genomics Platform"/>
            <consortium name="The Broad Institute Genome Sequencing Center for Infectious Disease"/>
            <person name="Wu L."/>
            <person name="Ma J."/>
        </authorList>
    </citation>
    <scope>NUCLEOTIDE SEQUENCE [LARGE SCALE GENOMIC DNA]</scope>
    <source>
        <strain evidence="20">XZYJ18</strain>
    </source>
</reference>
<protein>
    <recommendedName>
        <fullName evidence="11 12">UvrABC system protein B</fullName>
        <shortName evidence="12">Protein UvrB</shortName>
    </recommendedName>
    <alternativeName>
        <fullName evidence="12">Excinuclease ABC subunit B</fullName>
    </alternativeName>
</protein>
<evidence type="ECO:0000256" key="8">
    <source>
        <dbReference type="ARBA" id="ARBA00022881"/>
    </source>
</evidence>
<proteinExistence type="inferred from homology"/>
<dbReference type="InterPro" id="IPR006935">
    <property type="entry name" value="Helicase/UvrB_N"/>
</dbReference>
<dbReference type="Pfam" id="PF04851">
    <property type="entry name" value="ResIII"/>
    <property type="match status" value="1"/>
</dbReference>
<keyword evidence="20" id="KW-1185">Reference proteome</keyword>
<feature type="binding site" evidence="12">
    <location>
        <begin position="77"/>
        <end position="84"/>
    </location>
    <ligand>
        <name>ATP</name>
        <dbReference type="ChEBI" id="CHEBI:30616"/>
    </ligand>
</feature>
<evidence type="ECO:0000256" key="5">
    <source>
        <dbReference type="ARBA" id="ARBA00022763"/>
    </source>
</evidence>
<dbReference type="InterPro" id="IPR041471">
    <property type="entry name" value="UvrB_inter"/>
</dbReference>
<dbReference type="Proteomes" id="UP001596175">
    <property type="component" value="Unassembled WGS sequence"/>
</dbReference>
<feature type="coiled-coil region" evidence="14">
    <location>
        <begin position="294"/>
        <end position="328"/>
    </location>
</feature>
<keyword evidence="3 12" id="KW-0963">Cytoplasm</keyword>
<evidence type="ECO:0000259" key="17">
    <source>
        <dbReference type="PROSITE" id="PS51192"/>
    </source>
</evidence>
<keyword evidence="9 12" id="KW-0234">DNA repair</keyword>
<dbReference type="InterPro" id="IPR001943">
    <property type="entry name" value="UVR_dom"/>
</dbReference>
<comment type="caution">
    <text evidence="19">The sequence shown here is derived from an EMBL/GenBank/DDBJ whole genome shotgun (WGS) entry which is preliminary data.</text>
</comment>
<dbReference type="CDD" id="cd18790">
    <property type="entry name" value="SF2_C_UvrB"/>
    <property type="match status" value="1"/>
</dbReference>
<dbReference type="HAMAP" id="MF_00204">
    <property type="entry name" value="UvrB"/>
    <property type="match status" value="1"/>
</dbReference>
<evidence type="ECO:0000256" key="6">
    <source>
        <dbReference type="ARBA" id="ARBA00022769"/>
    </source>
</evidence>
<evidence type="ECO:0000259" key="18">
    <source>
        <dbReference type="PROSITE" id="PS51194"/>
    </source>
</evidence>
<dbReference type="RefSeq" id="WP_378020794.1">
    <property type="nucleotide sequence ID" value="NZ_JBHSKG010000004.1"/>
</dbReference>
<keyword evidence="8 12" id="KW-0267">Excision nuclease</keyword>
<keyword evidence="7 12" id="KW-0067">ATP-binding</keyword>
<dbReference type="InterPro" id="IPR036876">
    <property type="entry name" value="UVR_dom_sf"/>
</dbReference>
<feature type="domain" description="Helicase C-terminal" evidence="18">
    <location>
        <begin position="468"/>
        <end position="634"/>
    </location>
</feature>
<dbReference type="EMBL" id="JBHSKG010000004">
    <property type="protein sequence ID" value="MFC5138591.1"/>
    <property type="molecule type" value="Genomic_DNA"/>
</dbReference>
<evidence type="ECO:0000256" key="13">
    <source>
        <dbReference type="RuleBase" id="RU003587"/>
    </source>
</evidence>
<feature type="region of interest" description="Disordered" evidence="15">
    <location>
        <begin position="1"/>
        <end position="31"/>
    </location>
</feature>
<dbReference type="PROSITE" id="PS51194">
    <property type="entry name" value="HELICASE_CTER"/>
    <property type="match status" value="1"/>
</dbReference>
<dbReference type="Pfam" id="PF00271">
    <property type="entry name" value="Helicase_C"/>
    <property type="match status" value="1"/>
</dbReference>
<dbReference type="GO" id="GO:0016787">
    <property type="term" value="F:hydrolase activity"/>
    <property type="evidence" value="ECO:0007669"/>
    <property type="project" value="UniProtKB-KW"/>
</dbReference>
<dbReference type="PANTHER" id="PTHR24029:SF0">
    <property type="entry name" value="UVRABC SYSTEM PROTEIN B"/>
    <property type="match status" value="1"/>
</dbReference>
<gene>
    <name evidence="12 19" type="primary">uvrB</name>
    <name evidence="19" type="ORF">ACFPK1_10145</name>
</gene>
<dbReference type="PANTHER" id="PTHR24029">
    <property type="entry name" value="UVRABC SYSTEM PROTEIN B"/>
    <property type="match status" value="1"/>
</dbReference>
<feature type="domain" description="UVR" evidence="16">
    <location>
        <begin position="690"/>
        <end position="725"/>
    </location>
</feature>